<evidence type="ECO:0000256" key="1">
    <source>
        <dbReference type="ARBA" id="ARBA00022490"/>
    </source>
</evidence>
<dbReference type="InterPro" id="IPR042108">
    <property type="entry name" value="GTPase_HflX_N_sf"/>
</dbReference>
<dbReference type="EMBL" id="JAATJA010000004">
    <property type="protein sequence ID" value="NJB69231.1"/>
    <property type="molecule type" value="Genomic_DNA"/>
</dbReference>
<dbReference type="GO" id="GO:0005525">
    <property type="term" value="F:GTP binding"/>
    <property type="evidence" value="ECO:0007669"/>
    <property type="project" value="UniProtKB-UniRule"/>
</dbReference>
<dbReference type="GO" id="GO:0046872">
    <property type="term" value="F:metal ion binding"/>
    <property type="evidence" value="ECO:0007669"/>
    <property type="project" value="UniProtKB-KW"/>
</dbReference>
<dbReference type="Proteomes" id="UP000580856">
    <property type="component" value="Unassembled WGS sequence"/>
</dbReference>
<dbReference type="Gene3D" id="6.10.250.2860">
    <property type="match status" value="1"/>
</dbReference>
<dbReference type="GO" id="GO:0005737">
    <property type="term" value="C:cytoplasm"/>
    <property type="evidence" value="ECO:0007669"/>
    <property type="project" value="UniProtKB-SubCell"/>
</dbReference>
<dbReference type="SUPFAM" id="SSF52540">
    <property type="entry name" value="P-loop containing nucleoside triphosphate hydrolases"/>
    <property type="match status" value="1"/>
</dbReference>
<feature type="compositionally biased region" description="Acidic residues" evidence="8">
    <location>
        <begin position="546"/>
        <end position="556"/>
    </location>
</feature>
<evidence type="ECO:0000259" key="9">
    <source>
        <dbReference type="PROSITE" id="PS51705"/>
    </source>
</evidence>
<keyword evidence="1 6" id="KW-0963">Cytoplasm</keyword>
<dbReference type="Gene3D" id="3.40.50.300">
    <property type="entry name" value="P-loop containing nucleotide triphosphate hydrolases"/>
    <property type="match status" value="1"/>
</dbReference>
<dbReference type="PRINTS" id="PR00326">
    <property type="entry name" value="GTP1OBG"/>
</dbReference>
<dbReference type="RefSeq" id="WP_209280218.1">
    <property type="nucleotide sequence ID" value="NZ_JAATJA010000004.1"/>
</dbReference>
<keyword evidence="7" id="KW-0175">Coiled coil</keyword>
<reference evidence="10 11" key="1">
    <citation type="submission" date="2020-03" db="EMBL/GenBank/DDBJ databases">
        <title>Genomic Encyclopedia of Type Strains, Phase IV (KMG-IV): sequencing the most valuable type-strain genomes for metagenomic binning, comparative biology and taxonomic classification.</title>
        <authorList>
            <person name="Goeker M."/>
        </authorList>
    </citation>
    <scope>NUCLEOTIDE SEQUENCE [LARGE SCALE GENOMIC DNA]</scope>
    <source>
        <strain evidence="10 11">DSM 24233</strain>
    </source>
</reference>
<protein>
    <recommendedName>
        <fullName evidence="6">GTPase HflX</fullName>
    </recommendedName>
    <alternativeName>
        <fullName evidence="6">GTP-binding protein HflX</fullName>
    </alternativeName>
</protein>
<dbReference type="AlphaFoldDB" id="A0A846QM98"/>
<dbReference type="InterPro" id="IPR025121">
    <property type="entry name" value="GTPase_HflX_N"/>
</dbReference>
<keyword evidence="3 6" id="KW-0547">Nucleotide-binding</keyword>
<dbReference type="NCBIfam" id="TIGR03156">
    <property type="entry name" value="GTP_HflX"/>
    <property type="match status" value="1"/>
</dbReference>
<dbReference type="FunFam" id="3.40.50.11060:FF:000001">
    <property type="entry name" value="GTPase HflX"/>
    <property type="match status" value="1"/>
</dbReference>
<dbReference type="Pfam" id="PF13167">
    <property type="entry name" value="GTP-bdg_N"/>
    <property type="match status" value="1"/>
</dbReference>
<dbReference type="Pfam" id="PF01926">
    <property type="entry name" value="MMR_HSR1"/>
    <property type="match status" value="1"/>
</dbReference>
<evidence type="ECO:0000256" key="7">
    <source>
        <dbReference type="SAM" id="Coils"/>
    </source>
</evidence>
<name>A0A846QM98_9BACT</name>
<gene>
    <name evidence="6" type="primary">hflX</name>
    <name evidence="10" type="ORF">GGQ74_002928</name>
</gene>
<dbReference type="GO" id="GO:0043022">
    <property type="term" value="F:ribosome binding"/>
    <property type="evidence" value="ECO:0007669"/>
    <property type="project" value="TreeGrafter"/>
</dbReference>
<feature type="compositionally biased region" description="Acidic residues" evidence="8">
    <location>
        <begin position="519"/>
        <end position="538"/>
    </location>
</feature>
<sequence length="556" mass="61583">MTNDQARELAVLSRGIGRQIGVLIDRQGKPSMVIVGEPGGIFIPDISGERRSPGRLRGLRLLHTHLTDEALTEEDLMDMVFLRLDAVTALTVDDMGSPRDVHEATLLPPNPEGRAYDITGPTPYHRVTTNYLSRIEALEDEMGRAGAAASGSTQSGGRRDRAMLVSVSTEARAAQEISLRELADLASTAGVDVGGTMIQRVRVMNPKTILGKGKLAELEVMALQENAGVIIFDQELTTAQMRNLADITERRILDRTQLILDIFAQHATSRSGKLQVELAQLQYTLPRLVGKNRAMDRLMGGIGGRGPGETKLEVDRRRVRERITRIKKDLTELRKRRKATRTRRAKAGLPVVALVGYTNAGKSTLLNTLTSSTVLAEDKLFATLDPTTRRLRFPEEREIIITDTVGFIRQLPDELKEAFRATLEELEAADVLLHVADAGHPELETHVAAVEDILREMDLHEIPRIMVLNKWDSLDDEQRMLVGNIYPEGIPASAIDRPSLRPLVTAILTAAFPGWHEADAEDWAQEATAVDEGDDETEQWERELPSDDETADEHGR</sequence>
<proteinExistence type="inferred from homology"/>
<dbReference type="PROSITE" id="PS51705">
    <property type="entry name" value="G_HFLX"/>
    <property type="match status" value="1"/>
</dbReference>
<feature type="region of interest" description="Disordered" evidence="8">
    <location>
        <begin position="519"/>
        <end position="556"/>
    </location>
</feature>
<comment type="caution">
    <text evidence="10">The sequence shown here is derived from an EMBL/GenBank/DDBJ whole genome shotgun (WGS) entry which is preliminary data.</text>
</comment>
<dbReference type="InterPro" id="IPR032305">
    <property type="entry name" value="GTP-bd_M"/>
</dbReference>
<evidence type="ECO:0000256" key="5">
    <source>
        <dbReference type="ARBA" id="ARBA00023134"/>
    </source>
</evidence>
<dbReference type="PANTHER" id="PTHR10229">
    <property type="entry name" value="GTP-BINDING PROTEIN HFLX"/>
    <property type="match status" value="1"/>
</dbReference>
<dbReference type="Pfam" id="PF16360">
    <property type="entry name" value="GTP-bdg_M"/>
    <property type="match status" value="1"/>
</dbReference>
<dbReference type="InterPro" id="IPR030394">
    <property type="entry name" value="G_HFLX_dom"/>
</dbReference>
<feature type="domain" description="Hflx-type G" evidence="9">
    <location>
        <begin position="350"/>
        <end position="470"/>
    </location>
</feature>
<dbReference type="HAMAP" id="MF_00900">
    <property type="entry name" value="GTPase_HflX"/>
    <property type="match status" value="1"/>
</dbReference>
<keyword evidence="5 6" id="KW-0342">GTP-binding</keyword>
<dbReference type="CDD" id="cd01878">
    <property type="entry name" value="HflX"/>
    <property type="match status" value="1"/>
</dbReference>
<evidence type="ECO:0000256" key="6">
    <source>
        <dbReference type="HAMAP-Rule" id="MF_00900"/>
    </source>
</evidence>
<evidence type="ECO:0000256" key="4">
    <source>
        <dbReference type="ARBA" id="ARBA00022842"/>
    </source>
</evidence>
<comment type="function">
    <text evidence="6">GTPase that associates with the 50S ribosomal subunit and may have a role during protein synthesis or ribosome biogenesis.</text>
</comment>
<dbReference type="InterPro" id="IPR016496">
    <property type="entry name" value="GTPase_HflX"/>
</dbReference>
<comment type="subunit">
    <text evidence="6">Monomer. Associates with the 50S ribosomal subunit.</text>
</comment>
<dbReference type="InterPro" id="IPR006073">
    <property type="entry name" value="GTP-bd"/>
</dbReference>
<dbReference type="GO" id="GO:0003924">
    <property type="term" value="F:GTPase activity"/>
    <property type="evidence" value="ECO:0007669"/>
    <property type="project" value="UniProtKB-UniRule"/>
</dbReference>
<comment type="similarity">
    <text evidence="6">Belongs to the TRAFAC class OBG-HflX-like GTPase superfamily. HflX GTPase family.</text>
</comment>
<evidence type="ECO:0000256" key="8">
    <source>
        <dbReference type="SAM" id="MobiDB-lite"/>
    </source>
</evidence>
<organism evidence="10 11">
    <name type="scientific">Desulfobaculum xiamenense</name>
    <dbReference type="NCBI Taxonomy" id="995050"/>
    <lineage>
        <taxon>Bacteria</taxon>
        <taxon>Pseudomonadati</taxon>
        <taxon>Thermodesulfobacteriota</taxon>
        <taxon>Desulfovibrionia</taxon>
        <taxon>Desulfovibrionales</taxon>
        <taxon>Desulfovibrionaceae</taxon>
        <taxon>Desulfobaculum</taxon>
    </lineage>
</organism>
<evidence type="ECO:0000256" key="2">
    <source>
        <dbReference type="ARBA" id="ARBA00022723"/>
    </source>
</evidence>
<accession>A0A846QM98</accession>
<keyword evidence="2" id="KW-0479">Metal-binding</keyword>
<dbReference type="Gene3D" id="3.40.50.11060">
    <property type="entry name" value="GTPase HflX, N-terminal domain"/>
    <property type="match status" value="1"/>
</dbReference>
<feature type="coiled-coil region" evidence="7">
    <location>
        <begin position="316"/>
        <end position="343"/>
    </location>
</feature>
<keyword evidence="11" id="KW-1185">Reference proteome</keyword>
<evidence type="ECO:0000256" key="3">
    <source>
        <dbReference type="ARBA" id="ARBA00022741"/>
    </source>
</evidence>
<dbReference type="InterPro" id="IPR027417">
    <property type="entry name" value="P-loop_NTPase"/>
</dbReference>
<dbReference type="PANTHER" id="PTHR10229:SF0">
    <property type="entry name" value="GTP-BINDING PROTEIN 6-RELATED"/>
    <property type="match status" value="1"/>
</dbReference>
<comment type="subcellular location">
    <subcellularLocation>
        <location evidence="6">Cytoplasm</location>
    </subcellularLocation>
    <text evidence="6">May associate with membranes.</text>
</comment>
<evidence type="ECO:0000313" key="11">
    <source>
        <dbReference type="Proteomes" id="UP000580856"/>
    </source>
</evidence>
<keyword evidence="4" id="KW-0460">Magnesium</keyword>
<evidence type="ECO:0000313" key="10">
    <source>
        <dbReference type="EMBL" id="NJB69231.1"/>
    </source>
</evidence>